<gene>
    <name evidence="3" type="ORF">B7463_g10830</name>
</gene>
<dbReference type="OMA" id="HVKIVET"/>
<organism evidence="3 4">
    <name type="scientific">Scytalidium lignicola</name>
    <name type="common">Hyphomycete</name>
    <dbReference type="NCBI Taxonomy" id="5539"/>
    <lineage>
        <taxon>Eukaryota</taxon>
        <taxon>Fungi</taxon>
        <taxon>Dikarya</taxon>
        <taxon>Ascomycota</taxon>
        <taxon>Pezizomycotina</taxon>
        <taxon>Leotiomycetes</taxon>
        <taxon>Leotiomycetes incertae sedis</taxon>
        <taxon>Scytalidium</taxon>
    </lineage>
</organism>
<proteinExistence type="inferred from homology"/>
<evidence type="ECO:0000259" key="2">
    <source>
        <dbReference type="Pfam" id="PF07110"/>
    </source>
</evidence>
<dbReference type="Pfam" id="PF07110">
    <property type="entry name" value="EthD"/>
    <property type="match status" value="1"/>
</dbReference>
<keyword evidence="4" id="KW-1185">Reference proteome</keyword>
<feature type="non-terminal residue" evidence="3">
    <location>
        <position position="163"/>
    </location>
</feature>
<evidence type="ECO:0000313" key="4">
    <source>
        <dbReference type="Proteomes" id="UP000258309"/>
    </source>
</evidence>
<dbReference type="AlphaFoldDB" id="A0A3E2GWF4"/>
<dbReference type="Proteomes" id="UP000258309">
    <property type="component" value="Unassembled WGS sequence"/>
</dbReference>
<dbReference type="InterPro" id="IPR009799">
    <property type="entry name" value="EthD_dom"/>
</dbReference>
<reference evidence="3 4" key="1">
    <citation type="submission" date="2018-05" db="EMBL/GenBank/DDBJ databases">
        <title>Draft genome sequence of Scytalidium lignicola DSM 105466, a ubiquitous saprotrophic fungus.</title>
        <authorList>
            <person name="Buettner E."/>
            <person name="Gebauer A.M."/>
            <person name="Hofrichter M."/>
            <person name="Liers C."/>
            <person name="Kellner H."/>
        </authorList>
    </citation>
    <scope>NUCLEOTIDE SEQUENCE [LARGE SCALE GENOMIC DNA]</scope>
    <source>
        <strain evidence="3 4">DSM 105466</strain>
    </source>
</reference>
<dbReference type="OrthoDB" id="3183782at2759"/>
<dbReference type="EMBL" id="NCSJ02000328">
    <property type="protein sequence ID" value="RFU25504.1"/>
    <property type="molecule type" value="Genomic_DNA"/>
</dbReference>
<evidence type="ECO:0000313" key="3">
    <source>
        <dbReference type="EMBL" id="RFU25504.1"/>
    </source>
</evidence>
<comment type="similarity">
    <text evidence="1">Belongs to the tpcK family.</text>
</comment>
<protein>
    <recommendedName>
        <fullName evidence="2">EthD domain-containing protein</fullName>
    </recommendedName>
</protein>
<sequence>MATKNTPTSTMDQGLLKRNTAMSLKEFSDHWYNKHGAIVAPYFLHSGISYYAQIHGPLSSGNPDLDVSEWDGAAAMPAQEILDNPPPTPQWKKDYYLEVILPDERRFLVSEALEHIKRIPPQTVTGDLRVVIENGKPLIDIPETVWELWREYEKRGEQEQKST</sequence>
<comment type="caution">
    <text evidence="3">The sequence shown here is derived from an EMBL/GenBank/DDBJ whole genome shotgun (WGS) entry which is preliminary data.</text>
</comment>
<name>A0A3E2GWF4_SCYLI</name>
<dbReference type="GO" id="GO:0016491">
    <property type="term" value="F:oxidoreductase activity"/>
    <property type="evidence" value="ECO:0007669"/>
    <property type="project" value="InterPro"/>
</dbReference>
<feature type="domain" description="EthD" evidence="2">
    <location>
        <begin position="21"/>
        <end position="108"/>
    </location>
</feature>
<accession>A0A3E2GWF4</accession>
<dbReference type="Gene3D" id="3.30.70.100">
    <property type="match status" value="1"/>
</dbReference>
<evidence type="ECO:0000256" key="1">
    <source>
        <dbReference type="ARBA" id="ARBA00005986"/>
    </source>
</evidence>
<feature type="non-terminal residue" evidence="3">
    <location>
        <position position="1"/>
    </location>
</feature>